<dbReference type="KEGG" id="vg:26796597"/>
<evidence type="ECO:0000313" key="1">
    <source>
        <dbReference type="EMBL" id="AKO61003.1"/>
    </source>
</evidence>
<proteinExistence type="predicted"/>
<keyword evidence="2" id="KW-1185">Reference proteome</keyword>
<dbReference type="GeneID" id="26796597"/>
<dbReference type="EMBL" id="KR534323">
    <property type="protein sequence ID" value="AKO61003.1"/>
    <property type="molecule type" value="Genomic_DNA"/>
</dbReference>
<evidence type="ECO:0000313" key="2">
    <source>
        <dbReference type="Proteomes" id="UP000202763"/>
    </source>
</evidence>
<sequence length="58" mass="6911">MQNKIEQLKDMIDHYGVVLEEQELLEDVIIYVSGKIYEANKSQGYAGYNFDLYYREQD</sequence>
<organism evidence="1 2">
    <name type="scientific">Pseudoalteromonas phage H101</name>
    <dbReference type="NCBI Taxonomy" id="1654919"/>
    <lineage>
        <taxon>Viruses</taxon>
        <taxon>Duplodnaviria</taxon>
        <taxon>Heunggongvirae</taxon>
        <taxon>Uroviricota</taxon>
        <taxon>Caudoviricetes</taxon>
        <taxon>Shandongvirus</taxon>
        <taxon>Shandongvirus H101</taxon>
    </lineage>
</organism>
<name>A0A0H4IRT7_9CAUD</name>
<reference evidence="1 2" key="1">
    <citation type="submission" date="2015-05" db="EMBL/GenBank/DDBJ databases">
        <authorList>
            <person name="Wang D.B."/>
            <person name="Wang M."/>
        </authorList>
    </citation>
    <scope>NUCLEOTIDE SEQUENCE [LARGE SCALE GENOMIC DNA]</scope>
</reference>
<protein>
    <submittedName>
        <fullName evidence="1">Uncharacterized protein</fullName>
    </submittedName>
</protein>
<accession>A0A0H4IRT7</accession>
<dbReference type="RefSeq" id="YP_009225536.1">
    <property type="nucleotide sequence ID" value="NC_029094.1"/>
</dbReference>
<dbReference type="Proteomes" id="UP000202763">
    <property type="component" value="Segment"/>
</dbReference>